<feature type="transmembrane region" description="Helical" evidence="8">
    <location>
        <begin position="56"/>
        <end position="75"/>
    </location>
</feature>
<keyword evidence="5 8" id="KW-0812">Transmembrane</keyword>
<dbReference type="HAMAP" id="MF_01144">
    <property type="entry name" value="UPF0299"/>
    <property type="match status" value="1"/>
</dbReference>
<evidence type="ECO:0000256" key="1">
    <source>
        <dbReference type="ARBA" id="ARBA00004429"/>
    </source>
</evidence>
<dbReference type="EMBL" id="FMUQ01000002">
    <property type="protein sequence ID" value="SCX76997.1"/>
    <property type="molecule type" value="Genomic_DNA"/>
</dbReference>
<protein>
    <recommendedName>
        <fullName evidence="8">UPF0299 membrane protein SAMN02910354_00272</fullName>
    </recommendedName>
</protein>
<reference evidence="9 10" key="1">
    <citation type="submission" date="2016-10" db="EMBL/GenBank/DDBJ databases">
        <authorList>
            <person name="Varghese N."/>
            <person name="Submissions S."/>
        </authorList>
    </citation>
    <scope>NUCLEOTIDE SEQUENCE [LARGE SCALE GENOMIC DNA]</scope>
    <source>
        <strain evidence="9 10">DSM 22022</strain>
    </source>
</reference>
<organism evidence="9 10">
    <name type="scientific">Basfia succiniciproducens</name>
    <dbReference type="NCBI Taxonomy" id="653940"/>
    <lineage>
        <taxon>Bacteria</taxon>
        <taxon>Pseudomonadati</taxon>
        <taxon>Pseudomonadota</taxon>
        <taxon>Gammaproteobacteria</taxon>
        <taxon>Pasteurellales</taxon>
        <taxon>Pasteurellaceae</taxon>
        <taxon>Basfia</taxon>
    </lineage>
</organism>
<dbReference type="InterPro" id="IPR005538">
    <property type="entry name" value="LrgA/CidA"/>
</dbReference>
<comment type="caution">
    <text evidence="9">The sequence shown here is derived from an EMBL/GenBank/DDBJ whole genome shotgun (WGS) entry which is preliminary data.</text>
</comment>
<proteinExistence type="inferred from homology"/>
<evidence type="ECO:0000256" key="5">
    <source>
        <dbReference type="ARBA" id="ARBA00022692"/>
    </source>
</evidence>
<dbReference type="Proteomes" id="UP000199588">
    <property type="component" value="Unassembled WGS sequence"/>
</dbReference>
<name>A0A1G5AGL5_9PAST</name>
<comment type="subcellular location">
    <subcellularLocation>
        <location evidence="1">Cell inner membrane</location>
        <topology evidence="1">Multi-pass membrane protein</topology>
    </subcellularLocation>
    <subcellularLocation>
        <location evidence="8">Cell membrane</location>
        <topology evidence="8">Multi-pass membrane protein</topology>
    </subcellularLocation>
</comment>
<feature type="transmembrane region" description="Helical" evidence="8">
    <location>
        <begin position="121"/>
        <end position="144"/>
    </location>
</feature>
<evidence type="ECO:0000313" key="10">
    <source>
        <dbReference type="Proteomes" id="UP000199588"/>
    </source>
</evidence>
<feature type="transmembrane region" description="Helical" evidence="8">
    <location>
        <begin position="33"/>
        <end position="50"/>
    </location>
</feature>
<dbReference type="InterPro" id="IPR022957">
    <property type="entry name" value="Uncharacterised_UPF0299"/>
</dbReference>
<dbReference type="PANTHER" id="PTHR33931:SF5">
    <property type="entry name" value="UPF0299 MEMBRANE PROTEIN YOHJ"/>
    <property type="match status" value="1"/>
</dbReference>
<evidence type="ECO:0000256" key="4">
    <source>
        <dbReference type="ARBA" id="ARBA00022519"/>
    </source>
</evidence>
<feature type="transmembrane region" description="Helical" evidence="8">
    <location>
        <begin position="82"/>
        <end position="101"/>
    </location>
</feature>
<keyword evidence="3 8" id="KW-1003">Cell membrane</keyword>
<evidence type="ECO:0000256" key="8">
    <source>
        <dbReference type="HAMAP-Rule" id="MF_01144"/>
    </source>
</evidence>
<accession>A0A1G5AGL5</accession>
<evidence type="ECO:0000256" key="7">
    <source>
        <dbReference type="ARBA" id="ARBA00023136"/>
    </source>
</evidence>
<keyword evidence="4" id="KW-0997">Cell inner membrane</keyword>
<evidence type="ECO:0000313" key="9">
    <source>
        <dbReference type="EMBL" id="SCX76997.1"/>
    </source>
</evidence>
<dbReference type="Pfam" id="PF03788">
    <property type="entry name" value="LrgA"/>
    <property type="match status" value="1"/>
</dbReference>
<evidence type="ECO:0000256" key="6">
    <source>
        <dbReference type="ARBA" id="ARBA00022989"/>
    </source>
</evidence>
<dbReference type="NCBIfam" id="NF002494">
    <property type="entry name" value="PRK01821.1"/>
    <property type="match status" value="1"/>
</dbReference>
<sequence length="172" mass="19692">MRVDLKPIFRRIYQRYIFYFYSDNREIVMRQKIFLFVRSLIILYLILFIGEGLAKLIPIGIPGSIFGLLILFIGLTTQIIKVDWVFFGASLLIRYMAVLFVPVSVGVMKYSDLLVSHASSLLIPNIVSTCVTLLVIGFLGDYLFSLNSFTRLRKKAIKKRDINNVNNKGEAS</sequence>
<evidence type="ECO:0000256" key="2">
    <source>
        <dbReference type="ARBA" id="ARBA00006979"/>
    </source>
</evidence>
<evidence type="ECO:0000256" key="3">
    <source>
        <dbReference type="ARBA" id="ARBA00022475"/>
    </source>
</evidence>
<dbReference type="PANTHER" id="PTHR33931">
    <property type="entry name" value="HOLIN-LIKE PROTEIN CIDA-RELATED"/>
    <property type="match status" value="1"/>
</dbReference>
<gene>
    <name evidence="9" type="ORF">SAMN02910354_00272</name>
</gene>
<keyword evidence="7 8" id="KW-0472">Membrane</keyword>
<comment type="similarity">
    <text evidence="2 8">Belongs to the UPF0299 family.</text>
</comment>
<keyword evidence="10" id="KW-1185">Reference proteome</keyword>
<keyword evidence="6 8" id="KW-1133">Transmembrane helix</keyword>